<evidence type="ECO:0000313" key="1">
    <source>
        <dbReference type="EMBL" id="KAL3577188.1"/>
    </source>
</evidence>
<comment type="caution">
    <text evidence="1">The sequence shown here is derived from an EMBL/GenBank/DDBJ whole genome shotgun (WGS) entry which is preliminary data.</text>
</comment>
<reference evidence="1 2" key="1">
    <citation type="journal article" date="2024" name="Plant Biotechnol. J.">
        <title>Genome and CRISPR/Cas9 system of a widespread forest tree (Populus alba) in the world.</title>
        <authorList>
            <person name="Liu Y.J."/>
            <person name="Jiang P.F."/>
            <person name="Han X.M."/>
            <person name="Li X.Y."/>
            <person name="Wang H.M."/>
            <person name="Wang Y.J."/>
            <person name="Wang X.X."/>
            <person name="Zeng Q.Y."/>
        </authorList>
    </citation>
    <scope>NUCLEOTIDE SEQUENCE [LARGE SCALE GENOMIC DNA]</scope>
    <source>
        <strain evidence="2">cv. PAL-ZL1</strain>
    </source>
</reference>
<protein>
    <submittedName>
        <fullName evidence="1">Uncharacterized protein</fullName>
    </submittedName>
</protein>
<keyword evidence="2" id="KW-1185">Reference proteome</keyword>
<dbReference type="EMBL" id="RCHU02000011">
    <property type="protein sequence ID" value="KAL3577188.1"/>
    <property type="molecule type" value="Genomic_DNA"/>
</dbReference>
<dbReference type="Proteomes" id="UP000309997">
    <property type="component" value="Unassembled WGS sequence"/>
</dbReference>
<proteinExistence type="predicted"/>
<name>A0ACC4BGS5_POPAL</name>
<organism evidence="1 2">
    <name type="scientific">Populus alba</name>
    <name type="common">White poplar</name>
    <dbReference type="NCBI Taxonomy" id="43335"/>
    <lineage>
        <taxon>Eukaryota</taxon>
        <taxon>Viridiplantae</taxon>
        <taxon>Streptophyta</taxon>
        <taxon>Embryophyta</taxon>
        <taxon>Tracheophyta</taxon>
        <taxon>Spermatophyta</taxon>
        <taxon>Magnoliopsida</taxon>
        <taxon>eudicotyledons</taxon>
        <taxon>Gunneridae</taxon>
        <taxon>Pentapetalae</taxon>
        <taxon>rosids</taxon>
        <taxon>fabids</taxon>
        <taxon>Malpighiales</taxon>
        <taxon>Salicaceae</taxon>
        <taxon>Saliceae</taxon>
        <taxon>Populus</taxon>
    </lineage>
</organism>
<evidence type="ECO:0000313" key="2">
    <source>
        <dbReference type="Proteomes" id="UP000309997"/>
    </source>
</evidence>
<accession>A0ACC4BGS5</accession>
<sequence length="127" mass="14680">MARKMSKADEYLLRSWYPVLFSSYIDISLDILINGAIAGIIRKANPQGHRNICIHVFIANCFGIFTEWCLWRIDQGVQKWDRAARTMTSAWKEIEWLDIIVVFIMRSMQTCLTGDHERENRGGVAGE</sequence>
<gene>
    <name evidence="1" type="ORF">D5086_022471</name>
</gene>